<evidence type="ECO:0000313" key="2">
    <source>
        <dbReference type="EMBL" id="OGK15831.1"/>
    </source>
</evidence>
<dbReference type="Gene3D" id="3.40.190.80">
    <property type="match status" value="1"/>
</dbReference>
<dbReference type="Proteomes" id="UP000177208">
    <property type="component" value="Unassembled WGS sequence"/>
</dbReference>
<evidence type="ECO:0008006" key="4">
    <source>
        <dbReference type="Google" id="ProtNLM"/>
    </source>
</evidence>
<dbReference type="EMBL" id="MFZG01000030">
    <property type="protein sequence ID" value="OGK15831.1"/>
    <property type="molecule type" value="Genomic_DNA"/>
</dbReference>
<reference evidence="2 3" key="1">
    <citation type="journal article" date="2016" name="Nat. Commun.">
        <title>Thousands of microbial genomes shed light on interconnected biogeochemical processes in an aquifer system.</title>
        <authorList>
            <person name="Anantharaman K."/>
            <person name="Brown C.T."/>
            <person name="Hug L.A."/>
            <person name="Sharon I."/>
            <person name="Castelle C.J."/>
            <person name="Probst A.J."/>
            <person name="Thomas B.C."/>
            <person name="Singh A."/>
            <person name="Wilkins M.J."/>
            <person name="Karaoz U."/>
            <person name="Brodie E.L."/>
            <person name="Williams K.H."/>
            <person name="Hubbard S.S."/>
            <person name="Banfield J.F."/>
        </authorList>
    </citation>
    <scope>NUCLEOTIDE SEQUENCE [LARGE SCALE GENOMIC DNA]</scope>
</reference>
<name>A0A1F7GAB0_9BACT</name>
<keyword evidence="1" id="KW-0460">Magnesium</keyword>
<feature type="binding site" evidence="1">
    <location>
        <position position="67"/>
    </location>
    <ligand>
        <name>Mg(2+)</name>
        <dbReference type="ChEBI" id="CHEBI:18420"/>
        <label>1</label>
        <note>catalytic</note>
    </ligand>
</feature>
<proteinExistence type="predicted"/>
<dbReference type="PRINTS" id="PR00377">
    <property type="entry name" value="IMPHPHTASES"/>
</dbReference>
<sequence length="265" mass="29304">MDKSLIKHVTNILVLANKKVKKSPLLADETGATNIKGDKTLAMDKKLEDAVIGYIKLNSIPADIFSEEIGMVRFHPNPKYLLVFDPLDGSTNYKLGKNLLPYGLLICCYKGLSPKLKDVVVSGMMEVTTNQGVIFDGKQTRALNGKKVNLNKSWFINQSTPVYFDLYYKKAYDAFAPLAQKVHIRWNGSNIASLTYVLSDVAAAMGAYQMRPEEIGTMVSLIKGAGGVAVDYEGNDLGEEEFSIDKTYKIFAGDKKVVNFLVDQL</sequence>
<comment type="caution">
    <text evidence="2">The sequence shown here is derived from an EMBL/GenBank/DDBJ whole genome shotgun (WGS) entry which is preliminary data.</text>
</comment>
<dbReference type="SUPFAM" id="SSF56655">
    <property type="entry name" value="Carbohydrate phosphatase"/>
    <property type="match status" value="1"/>
</dbReference>
<dbReference type="AlphaFoldDB" id="A0A1F7GAB0"/>
<feature type="binding site" evidence="1">
    <location>
        <position position="85"/>
    </location>
    <ligand>
        <name>Mg(2+)</name>
        <dbReference type="ChEBI" id="CHEBI:18420"/>
        <label>1</label>
        <note>catalytic</note>
    </ligand>
</feature>
<accession>A0A1F7GAB0</accession>
<protein>
    <recommendedName>
        <fullName evidence="4">Inositol monophosphatase</fullName>
    </recommendedName>
</protein>
<dbReference type="InterPro" id="IPR000760">
    <property type="entry name" value="Inositol_monophosphatase-like"/>
</dbReference>
<evidence type="ECO:0000256" key="1">
    <source>
        <dbReference type="PIRSR" id="PIRSR600760-2"/>
    </source>
</evidence>
<feature type="binding site" evidence="1">
    <location>
        <position position="87"/>
    </location>
    <ligand>
        <name>Mg(2+)</name>
        <dbReference type="ChEBI" id="CHEBI:18420"/>
        <label>1</label>
        <note>catalytic</note>
    </ligand>
</feature>
<dbReference type="Gene3D" id="3.30.540.10">
    <property type="entry name" value="Fructose-1,6-Bisphosphatase, subunit A, domain 1"/>
    <property type="match status" value="1"/>
</dbReference>
<keyword evidence="1" id="KW-0479">Metal-binding</keyword>
<organism evidence="2 3">
    <name type="scientific">Candidatus Roizmanbacteria bacterium RIFCSPHIGHO2_01_FULL_39_12c</name>
    <dbReference type="NCBI Taxonomy" id="1802031"/>
    <lineage>
        <taxon>Bacteria</taxon>
        <taxon>Candidatus Roizmaniibacteriota</taxon>
    </lineage>
</organism>
<evidence type="ECO:0000313" key="3">
    <source>
        <dbReference type="Proteomes" id="UP000177208"/>
    </source>
</evidence>
<dbReference type="GO" id="GO:0046872">
    <property type="term" value="F:metal ion binding"/>
    <property type="evidence" value="ECO:0007669"/>
    <property type="project" value="UniProtKB-KW"/>
</dbReference>
<comment type="cofactor">
    <cofactor evidence="1">
        <name>Mg(2+)</name>
        <dbReference type="ChEBI" id="CHEBI:18420"/>
    </cofactor>
</comment>
<feature type="binding site" evidence="1">
    <location>
        <position position="88"/>
    </location>
    <ligand>
        <name>Mg(2+)</name>
        <dbReference type="ChEBI" id="CHEBI:18420"/>
        <label>1</label>
        <note>catalytic</note>
    </ligand>
</feature>
<gene>
    <name evidence="2" type="ORF">A2774_05850</name>
</gene>